<dbReference type="InterPro" id="IPR011009">
    <property type="entry name" value="Kinase-like_dom_sf"/>
</dbReference>
<name>A0ABQ8AEH1_BRANA</name>
<dbReference type="Pfam" id="PF07714">
    <property type="entry name" value="PK_Tyr_Ser-Thr"/>
    <property type="match status" value="1"/>
</dbReference>
<dbReference type="SUPFAM" id="SSF56112">
    <property type="entry name" value="Protein kinase-like (PK-like)"/>
    <property type="match status" value="1"/>
</dbReference>
<keyword evidence="1" id="KW-0723">Serine/threonine-protein kinase</keyword>
<dbReference type="InterPro" id="IPR001245">
    <property type="entry name" value="Ser-Thr/Tyr_kinase_cat_dom"/>
</dbReference>
<evidence type="ECO:0000313" key="8">
    <source>
        <dbReference type="EMBL" id="KAH0890924.1"/>
    </source>
</evidence>
<feature type="binding site" evidence="6">
    <location>
        <position position="268"/>
    </location>
    <ligand>
        <name>ATP</name>
        <dbReference type="ChEBI" id="CHEBI:30616"/>
    </ligand>
</feature>
<dbReference type="PROSITE" id="PS50011">
    <property type="entry name" value="PROTEIN_KINASE_DOM"/>
    <property type="match status" value="1"/>
</dbReference>
<keyword evidence="2" id="KW-0808">Transferase</keyword>
<keyword evidence="3 6" id="KW-0547">Nucleotide-binding</keyword>
<evidence type="ECO:0000313" key="9">
    <source>
        <dbReference type="Proteomes" id="UP000824890"/>
    </source>
</evidence>
<protein>
    <recommendedName>
        <fullName evidence="7">Protein kinase domain-containing protein</fullName>
    </recommendedName>
</protein>
<accession>A0ABQ8AEH1</accession>
<evidence type="ECO:0000256" key="1">
    <source>
        <dbReference type="ARBA" id="ARBA00022527"/>
    </source>
</evidence>
<evidence type="ECO:0000256" key="3">
    <source>
        <dbReference type="ARBA" id="ARBA00022741"/>
    </source>
</evidence>
<dbReference type="PROSITE" id="PS00108">
    <property type="entry name" value="PROTEIN_KINASE_ST"/>
    <property type="match status" value="1"/>
</dbReference>
<dbReference type="PANTHER" id="PTHR47987:SF14">
    <property type="entry name" value="RECEPTOR-LIKE CYTOSOLIC SERINE_THREONINE-PROTEIN KINASE RBK2"/>
    <property type="match status" value="1"/>
</dbReference>
<evidence type="ECO:0000256" key="5">
    <source>
        <dbReference type="ARBA" id="ARBA00022840"/>
    </source>
</evidence>
<dbReference type="Proteomes" id="UP000824890">
    <property type="component" value="Unassembled WGS sequence"/>
</dbReference>
<dbReference type="InterPro" id="IPR046958">
    <property type="entry name" value="RBK1/2/STUNTED"/>
</dbReference>
<gene>
    <name evidence="8" type="ORF">HID58_053353</name>
</gene>
<evidence type="ECO:0000256" key="6">
    <source>
        <dbReference type="PROSITE-ProRule" id="PRU10141"/>
    </source>
</evidence>
<dbReference type="InterPro" id="IPR017441">
    <property type="entry name" value="Protein_kinase_ATP_BS"/>
</dbReference>
<feature type="domain" description="Protein kinase" evidence="7">
    <location>
        <begin position="240"/>
        <end position="507"/>
    </location>
</feature>
<sequence length="557" mass="63132">MIVPTMLIGMEFTTLKLQIGLLHNTISQVDIMRRHRLGILRNASRNIVYGENKENCYFMVVDKINVASPLCCVLPMYDSKHSSYVTEEDSDDLNHTTKHKRTNAMLSASAHDLRCLQVEKEKQDPESPRGALEACLNRCSISSSEDPPQNKEAIENADADVRCKNLRASSNWGKFFKLWKRRSMKRLSSFPPLSCAPVISKRNKNADPDVDDLNLHDIYDFQSSLHSFSITDLEIATDYFNPENIIGRGGYAEVYQGILPEGKLIAVKRLTKGTPDEQTAEFLSELGIIAHVDHPNTAKFIGCCTEDGMYLVFRLSPLGSLGSLLHGPSKDKLTWSRRYKVALGTADGLMYLHEGCQRRIIHRDIKADNILLTEDFQPQICDFGLAKWLPKQLTHHNVSKFEGTFGYFAPEYFMHGIVDEKTDVFSFGVLLLELITGHPALDESQQSLVLWAKPLLEKKDIKKLVDPSLGDEYDQDELNRLTSTASLCIEQSSLLRPRMSQVVESLLGQESCVVTPREDNRKMMQRTYSEELLDSIEYNSTRHLRDLDRIREVALAS</sequence>
<reference evidence="8 9" key="1">
    <citation type="submission" date="2021-05" db="EMBL/GenBank/DDBJ databases">
        <title>Genome Assembly of Synthetic Allotetraploid Brassica napus Reveals Homoeologous Exchanges between Subgenomes.</title>
        <authorList>
            <person name="Davis J.T."/>
        </authorList>
    </citation>
    <scope>NUCLEOTIDE SEQUENCE [LARGE SCALE GENOMIC DNA]</scope>
    <source>
        <strain evidence="9">cv. Da-Ae</strain>
        <tissue evidence="8">Seedling</tissue>
    </source>
</reference>
<organism evidence="8 9">
    <name type="scientific">Brassica napus</name>
    <name type="common">Rape</name>
    <dbReference type="NCBI Taxonomy" id="3708"/>
    <lineage>
        <taxon>Eukaryota</taxon>
        <taxon>Viridiplantae</taxon>
        <taxon>Streptophyta</taxon>
        <taxon>Embryophyta</taxon>
        <taxon>Tracheophyta</taxon>
        <taxon>Spermatophyta</taxon>
        <taxon>Magnoliopsida</taxon>
        <taxon>eudicotyledons</taxon>
        <taxon>Gunneridae</taxon>
        <taxon>Pentapetalae</taxon>
        <taxon>rosids</taxon>
        <taxon>malvids</taxon>
        <taxon>Brassicales</taxon>
        <taxon>Brassicaceae</taxon>
        <taxon>Brassiceae</taxon>
        <taxon>Brassica</taxon>
    </lineage>
</organism>
<dbReference type="SMART" id="SM00220">
    <property type="entry name" value="S_TKc"/>
    <property type="match status" value="1"/>
</dbReference>
<dbReference type="EMBL" id="JAGKQM010000013">
    <property type="protein sequence ID" value="KAH0890924.1"/>
    <property type="molecule type" value="Genomic_DNA"/>
</dbReference>
<dbReference type="PROSITE" id="PS00107">
    <property type="entry name" value="PROTEIN_KINASE_ATP"/>
    <property type="match status" value="1"/>
</dbReference>
<keyword evidence="4" id="KW-0418">Kinase</keyword>
<evidence type="ECO:0000259" key="7">
    <source>
        <dbReference type="PROSITE" id="PS50011"/>
    </source>
</evidence>
<proteinExistence type="predicted"/>
<dbReference type="InterPro" id="IPR008271">
    <property type="entry name" value="Ser/Thr_kinase_AS"/>
</dbReference>
<keyword evidence="5 6" id="KW-0067">ATP-binding</keyword>
<comment type="caution">
    <text evidence="8">The sequence shown here is derived from an EMBL/GenBank/DDBJ whole genome shotgun (WGS) entry which is preliminary data.</text>
</comment>
<dbReference type="InterPro" id="IPR000719">
    <property type="entry name" value="Prot_kinase_dom"/>
</dbReference>
<evidence type="ECO:0000256" key="4">
    <source>
        <dbReference type="ARBA" id="ARBA00022777"/>
    </source>
</evidence>
<keyword evidence="9" id="KW-1185">Reference proteome</keyword>
<dbReference type="PANTHER" id="PTHR47987">
    <property type="entry name" value="OS08G0249100 PROTEIN"/>
    <property type="match status" value="1"/>
</dbReference>
<dbReference type="Gene3D" id="3.30.200.20">
    <property type="entry name" value="Phosphorylase Kinase, domain 1"/>
    <property type="match status" value="1"/>
</dbReference>
<dbReference type="Gene3D" id="1.10.510.10">
    <property type="entry name" value="Transferase(Phosphotransferase) domain 1"/>
    <property type="match status" value="1"/>
</dbReference>
<evidence type="ECO:0000256" key="2">
    <source>
        <dbReference type="ARBA" id="ARBA00022679"/>
    </source>
</evidence>